<dbReference type="GO" id="GO:0004386">
    <property type="term" value="F:helicase activity"/>
    <property type="evidence" value="ECO:0007669"/>
    <property type="project" value="UniProtKB-KW"/>
</dbReference>
<dbReference type="GO" id="GO:0006310">
    <property type="term" value="P:DNA recombination"/>
    <property type="evidence" value="ECO:0007669"/>
    <property type="project" value="TreeGrafter"/>
</dbReference>
<evidence type="ECO:0000256" key="6">
    <source>
        <dbReference type="ARBA" id="ARBA00022839"/>
    </source>
</evidence>
<dbReference type="Gene3D" id="3.40.50.10930">
    <property type="match status" value="1"/>
</dbReference>
<dbReference type="HAMAP" id="MF_01486">
    <property type="entry name" value="RecC"/>
    <property type="match status" value="1"/>
</dbReference>
<keyword evidence="6" id="KW-0269">Exonuclease</keyword>
<dbReference type="GO" id="GO:0008854">
    <property type="term" value="F:exodeoxyribonuclease V activity"/>
    <property type="evidence" value="ECO:0007669"/>
    <property type="project" value="InterPro"/>
</dbReference>
<feature type="region of interest" description="Disordered" evidence="10">
    <location>
        <begin position="286"/>
        <end position="322"/>
    </location>
</feature>
<keyword evidence="13" id="KW-1185">Reference proteome</keyword>
<keyword evidence="7" id="KW-0067">ATP-binding</keyword>
<dbReference type="Gene3D" id="1.10.10.990">
    <property type="match status" value="1"/>
</dbReference>
<dbReference type="InterPro" id="IPR006697">
    <property type="entry name" value="RecC"/>
</dbReference>
<keyword evidence="2" id="KW-0547">Nucleotide-binding</keyword>
<dbReference type="Pfam" id="PF17946">
    <property type="entry name" value="RecC_C"/>
    <property type="match status" value="1"/>
</dbReference>
<gene>
    <name evidence="12" type="ORF">LX73_0639</name>
</gene>
<dbReference type="Gene3D" id="1.10.10.160">
    <property type="match status" value="1"/>
</dbReference>
<dbReference type="AlphaFoldDB" id="A0A5D3YQJ6"/>
<feature type="domain" description="RecC C-terminal" evidence="11">
    <location>
        <begin position="775"/>
        <end position="1000"/>
    </location>
</feature>
<dbReference type="EMBL" id="VNHY01000001">
    <property type="protein sequence ID" value="TYP95339.1"/>
    <property type="molecule type" value="Genomic_DNA"/>
</dbReference>
<evidence type="ECO:0000256" key="3">
    <source>
        <dbReference type="ARBA" id="ARBA00022763"/>
    </source>
</evidence>
<keyword evidence="9" id="KW-0234">DNA repair</keyword>
<keyword evidence="1" id="KW-0540">Nuclease</keyword>
<dbReference type="SUPFAM" id="SSF52540">
    <property type="entry name" value="P-loop containing nucleoside triphosphate hydrolases"/>
    <property type="match status" value="2"/>
</dbReference>
<evidence type="ECO:0000256" key="5">
    <source>
        <dbReference type="ARBA" id="ARBA00022806"/>
    </source>
</evidence>
<dbReference type="GO" id="GO:0009338">
    <property type="term" value="C:exodeoxyribonuclease V complex"/>
    <property type="evidence" value="ECO:0007669"/>
    <property type="project" value="InterPro"/>
</dbReference>
<dbReference type="InterPro" id="IPR041500">
    <property type="entry name" value="RecC_C"/>
</dbReference>
<dbReference type="SUPFAM" id="SSF52980">
    <property type="entry name" value="Restriction endonuclease-like"/>
    <property type="match status" value="1"/>
</dbReference>
<dbReference type="RefSeq" id="WP_148898010.1">
    <property type="nucleotide sequence ID" value="NZ_VNHY01000001.1"/>
</dbReference>
<evidence type="ECO:0000313" key="13">
    <source>
        <dbReference type="Proteomes" id="UP000324595"/>
    </source>
</evidence>
<dbReference type="InterPro" id="IPR013986">
    <property type="entry name" value="DExx_box_DNA_helicase_dom_sf"/>
</dbReference>
<proteinExistence type="inferred from homology"/>
<evidence type="ECO:0000256" key="7">
    <source>
        <dbReference type="ARBA" id="ARBA00022840"/>
    </source>
</evidence>
<evidence type="ECO:0000313" key="12">
    <source>
        <dbReference type="EMBL" id="TYP95339.1"/>
    </source>
</evidence>
<reference evidence="12 13" key="1">
    <citation type="submission" date="2019-07" db="EMBL/GenBank/DDBJ databases">
        <title>Genomic Encyclopedia of Archaeal and Bacterial Type Strains, Phase II (KMG-II): from individual species to whole genera.</title>
        <authorList>
            <person name="Goeker M."/>
        </authorList>
    </citation>
    <scope>NUCLEOTIDE SEQUENCE [LARGE SCALE GENOMIC DNA]</scope>
    <source>
        <strain evidence="12 13">DSM 21935</strain>
    </source>
</reference>
<accession>A0A5D3YQJ6</accession>
<dbReference type="InterPro" id="IPR027417">
    <property type="entry name" value="P-loop_NTPase"/>
</dbReference>
<dbReference type="GO" id="GO:0003677">
    <property type="term" value="F:DNA binding"/>
    <property type="evidence" value="ECO:0007669"/>
    <property type="project" value="UniProtKB-KW"/>
</dbReference>
<dbReference type="OrthoDB" id="9762834at2"/>
<evidence type="ECO:0000256" key="10">
    <source>
        <dbReference type="SAM" id="MobiDB-lite"/>
    </source>
</evidence>
<dbReference type="GO" id="GO:0006281">
    <property type="term" value="P:DNA repair"/>
    <property type="evidence" value="ECO:0007669"/>
    <property type="project" value="UniProtKB-KW"/>
</dbReference>
<dbReference type="Proteomes" id="UP000324595">
    <property type="component" value="Unassembled WGS sequence"/>
</dbReference>
<dbReference type="InterPro" id="IPR011335">
    <property type="entry name" value="Restrct_endonuc-II-like"/>
</dbReference>
<keyword evidence="3" id="KW-0227">DNA damage</keyword>
<dbReference type="PANTHER" id="PTHR30591:SF1">
    <property type="entry name" value="RECBCD ENZYME SUBUNIT RECC"/>
    <property type="match status" value="1"/>
</dbReference>
<evidence type="ECO:0000256" key="2">
    <source>
        <dbReference type="ARBA" id="ARBA00022741"/>
    </source>
</evidence>
<protein>
    <submittedName>
        <fullName evidence="12">DNA helicase/exodeoxyribonuclease V, gamma subunit</fullName>
    </submittedName>
</protein>
<dbReference type="Gene3D" id="3.40.50.300">
    <property type="entry name" value="P-loop containing nucleotide triphosphate hydrolases"/>
    <property type="match status" value="2"/>
</dbReference>
<dbReference type="GO" id="GO:0005524">
    <property type="term" value="F:ATP binding"/>
    <property type="evidence" value="ECO:0007669"/>
    <property type="project" value="UniProtKB-KW"/>
</dbReference>
<dbReference type="Pfam" id="PF04257">
    <property type="entry name" value="Exonuc_V_gamma"/>
    <property type="match status" value="1"/>
</dbReference>
<dbReference type="PANTHER" id="PTHR30591">
    <property type="entry name" value="RECBCD ENZYME SUBUNIT RECC"/>
    <property type="match status" value="1"/>
</dbReference>
<evidence type="ECO:0000256" key="1">
    <source>
        <dbReference type="ARBA" id="ARBA00022722"/>
    </source>
</evidence>
<keyword evidence="5 12" id="KW-0347">Helicase</keyword>
<comment type="caution">
    <text evidence="12">The sequence shown here is derived from an EMBL/GenBank/DDBJ whole genome shotgun (WGS) entry which is preliminary data.</text>
</comment>
<sequence>MLNVYHSTKLEDLADQLLEELDDNARENLLEPEIFVVQNHGIGQWLSLHMARRQGISANLKFEFPSERIWSLIRLMDDDIPQTLPSDRGPMTWTLMTLFQDDTFLDEFDNLRHYIRDENPQQQVLRSWKLSEKIADVFDQYLIYRPEMIGQWEKEELKTDWPAERWQMQLWNRLFDHWKKSHDEDKIHRARLQQKLLDQIRSRELDTDPLPERISVFGVSSLPQVSVRILTELSDLIPVDFYQLNIDPGVKDCDNFRNPLLQSLGKQGTTFMSLFPARAEIEYRSVENTDHTDNSSVFNEVQSDLVRDKRPSDSEPDGPPMDTSIRVHSCHSPMREVEVLYDQLLAVLDENPGLNPDDILIMTPDIETYAPMIEAVFEAPDEGQPGIPYSIADRGIQGDRPATQSLLKILELCGSRFKITDVFDLLDAVPVREVFGFSDDDLNRLEKWVEDNRIRWGIDGNFKQQMNLPESDHFTWKSGLQRMLLGYTMNSDEEHLFDDIFPYEEIETSDDAALAGRFSRFMQALFQINDLVGKEKSISRWKEELTKIPDRFLPDNRDYYWEISKIREALNTLTEQADLAAFDGRVPFQVVRLWLQEQLQEQTTGGGRLGRGVTFSSLKPMRSIPFEMIGIIGMNEDAFPRSNIPIEFDLMHLDPQPGDPVQAEEDRYLFLENLISARSILYFSYVGQSNRQDADFPPSVILAEFLDYLEDSYGLSSGDMVTEHRLQAFSPRYFMDGQLFSYSQSQQKIGQRLVGNRGESKSFIDGELPEPDDDWKKLSIGNLISFFQHPAKFLLRNRLGIYLDEEEVLTEDRELFALERLDKYRVEQALLEQFLKEQPLESYEKVMQSRDWLPEGWSGKQVYQQKASEAREFGNAIQQQLNRQQLPDCEVDIQVNGFRITGVLGDVFPQLKLQYRFGKARPKDKVDFWIRHLLFQRVKPDGHSGKSLMLNWEDTALQQQTLAPVEDPNAILSDLLDWFWQGMQCPLDFYCKSSYAYAESILQDEKDEEAAVSRAQKKWESGYNYTGEKEDPSNKLVTDGREPLEDSDFRAISCGFWEPYFEALKRGES</sequence>
<name>A0A5D3YQJ6_9BACT</name>
<evidence type="ECO:0000256" key="4">
    <source>
        <dbReference type="ARBA" id="ARBA00022801"/>
    </source>
</evidence>
<dbReference type="NCBIfam" id="TIGR01450">
    <property type="entry name" value="recC"/>
    <property type="match status" value="1"/>
</dbReference>
<evidence type="ECO:0000256" key="9">
    <source>
        <dbReference type="ARBA" id="ARBA00023204"/>
    </source>
</evidence>
<keyword evidence="4" id="KW-0378">Hydrolase</keyword>
<evidence type="ECO:0000259" key="11">
    <source>
        <dbReference type="Pfam" id="PF17946"/>
    </source>
</evidence>
<keyword evidence="8" id="KW-0238">DNA-binding</keyword>
<evidence type="ECO:0000256" key="8">
    <source>
        <dbReference type="ARBA" id="ARBA00023125"/>
    </source>
</evidence>
<dbReference type="PIRSF" id="PIRSF000980">
    <property type="entry name" value="RecC"/>
    <property type="match status" value="1"/>
</dbReference>
<organism evidence="12 13">
    <name type="scientific">Fodinibius salinus</name>
    <dbReference type="NCBI Taxonomy" id="860790"/>
    <lineage>
        <taxon>Bacteria</taxon>
        <taxon>Pseudomonadati</taxon>
        <taxon>Balneolota</taxon>
        <taxon>Balneolia</taxon>
        <taxon>Balneolales</taxon>
        <taxon>Balneolaceae</taxon>
        <taxon>Fodinibius</taxon>
    </lineage>
</organism>